<reference evidence="2 3" key="1">
    <citation type="submission" date="2018-08" db="EMBL/GenBank/DDBJ databases">
        <title>Recombination of ecologically and evolutionarily significant loci maintains genetic cohesion in the Pseudomonas syringae species complex.</title>
        <authorList>
            <person name="Dillon M."/>
            <person name="Thakur S."/>
            <person name="Almeida R.N.D."/>
            <person name="Weir B.S."/>
            <person name="Guttman D.S."/>
        </authorList>
    </citation>
    <scope>NUCLEOTIDE SEQUENCE [LARGE SCALE GENOMIC DNA]</scope>
    <source>
        <strain evidence="2 3">ICMP 16926</strain>
    </source>
</reference>
<feature type="domain" description="Endonuclease GajA/Old nuclease/RecF-like AAA" evidence="1">
    <location>
        <begin position="298"/>
        <end position="395"/>
    </location>
</feature>
<dbReference type="InterPro" id="IPR041685">
    <property type="entry name" value="AAA_GajA/Old/RecF-like"/>
</dbReference>
<dbReference type="AlphaFoldDB" id="A0A0P9ZYC7"/>
<accession>A0A0P9ZYC7</accession>
<feature type="domain" description="Endonuclease GajA/Old nuclease/RecF-like AAA" evidence="1">
    <location>
        <begin position="5"/>
        <end position="92"/>
    </location>
</feature>
<protein>
    <recommendedName>
        <fullName evidence="1">Endonuclease GajA/Old nuclease/RecF-like AAA domain-containing protein</fullName>
    </recommendedName>
</protein>
<dbReference type="InterPro" id="IPR027417">
    <property type="entry name" value="P-loop_NTPase"/>
</dbReference>
<dbReference type="CDD" id="cd00188">
    <property type="entry name" value="TOPRIM"/>
    <property type="match status" value="1"/>
</dbReference>
<dbReference type="InterPro" id="IPR051396">
    <property type="entry name" value="Bact_Antivir_Def_Nuclease"/>
</dbReference>
<dbReference type="PANTHER" id="PTHR43581">
    <property type="entry name" value="ATP/GTP PHOSPHATASE"/>
    <property type="match status" value="1"/>
</dbReference>
<comment type="caution">
    <text evidence="2">The sequence shown here is derived from an EMBL/GenBank/DDBJ whole genome shotgun (WGS) entry which is preliminary data.</text>
</comment>
<dbReference type="SUPFAM" id="SSF52540">
    <property type="entry name" value="P-loop containing nucleoside triphosphate hydrolases"/>
    <property type="match status" value="1"/>
</dbReference>
<gene>
    <name evidence="2" type="ORF">ALP48_00709</name>
</gene>
<evidence type="ECO:0000313" key="2">
    <source>
        <dbReference type="EMBL" id="RMT41937.1"/>
    </source>
</evidence>
<evidence type="ECO:0000259" key="1">
    <source>
        <dbReference type="Pfam" id="PF13175"/>
    </source>
</evidence>
<sequence length="649" mass="72761">MLMSKILDFEIENYKGIVKTKIELAGRIDSPVVTLIGLNESGKTTILEAISQFVSSDRSVSSLYFFSPENKDEFSFIPVSQKGGFTGEVSIAATVVLDTSEVEEISATGERLGVEVDAAALSAPFKIIKAIRFKNSEAQSSSGSLGFDLKTRVPGTPDYEIYAQPDSVSENLWVIAAKLIASKIPTVAYFPTFLIHVPEEILLVHRPGEKYETRHYREIVERIIRFAGYDVEENVNKVLRQFRDRAKGNWIEDFRRSEEGSRVDAVFKRMSGVLSTEVIGGWRRVFSRDTTAKRIELKWSISDGEKPSVMVSFMVSSGDSDYQISERSIGFRWFFTFLLLTRFKSADDKRQMIYAFDEPAANLHSRAQVELLSYFARMTRAGDKIIYSTHSHHMVDPRWLSSAYIIENRAARSDDSDGYELEFLPAEINAVKYKQFLAMQGTRHHYFQPVIDRLQYVVPEIVGDKPCLIVEGISDYYALKAASLTLSSDLEFNIIPGVGSSAAGPLISLLLGRGEHFIVLLDDDLEGRQARDRYREQWVLSDQVVITYADIDPGFANKALEGVLGNESQEIAKRSLNISSRPSKSQYGLLLAEHYYKGDPAGVIFSDEGLANLQRVLGFLGHQFKSFSAEFVPIPTVETDSASMRADST</sequence>
<organism evidence="2 3">
    <name type="scientific">Pseudomonas syringae pv. solidagae</name>
    <dbReference type="NCBI Taxonomy" id="264458"/>
    <lineage>
        <taxon>Bacteria</taxon>
        <taxon>Pseudomonadati</taxon>
        <taxon>Pseudomonadota</taxon>
        <taxon>Gammaproteobacteria</taxon>
        <taxon>Pseudomonadales</taxon>
        <taxon>Pseudomonadaceae</taxon>
        <taxon>Pseudomonas</taxon>
        <taxon>Pseudomonas syringae</taxon>
    </lineage>
</organism>
<dbReference type="Pfam" id="PF13175">
    <property type="entry name" value="AAA_15"/>
    <property type="match status" value="2"/>
</dbReference>
<dbReference type="Proteomes" id="UP000268096">
    <property type="component" value="Unassembled WGS sequence"/>
</dbReference>
<proteinExistence type="predicted"/>
<dbReference type="EMBL" id="RBTH01000297">
    <property type="protein sequence ID" value="RMT41937.1"/>
    <property type="molecule type" value="Genomic_DNA"/>
</dbReference>
<dbReference type="PANTHER" id="PTHR43581:SF3">
    <property type="entry name" value="AAA+ ATPASE DOMAIN-CONTAINING PROTEIN"/>
    <property type="match status" value="1"/>
</dbReference>
<name>A0A0P9ZYC7_PSESX</name>
<dbReference type="Gene3D" id="3.40.50.300">
    <property type="entry name" value="P-loop containing nucleotide triphosphate hydrolases"/>
    <property type="match status" value="1"/>
</dbReference>
<evidence type="ECO:0000313" key="3">
    <source>
        <dbReference type="Proteomes" id="UP000268096"/>
    </source>
</evidence>